<dbReference type="AlphaFoldDB" id="A0A7N0UQE9"/>
<dbReference type="EnsemblPlants" id="Kaladp0076s0187.1.v1.1">
    <property type="protein sequence ID" value="Kaladp0076s0187.1.v1.1"/>
    <property type="gene ID" value="Kaladp0076s0187.v1.1"/>
</dbReference>
<evidence type="ECO:0000256" key="12">
    <source>
        <dbReference type="ARBA" id="ARBA00023315"/>
    </source>
</evidence>
<evidence type="ECO:0000256" key="5">
    <source>
        <dbReference type="ARBA" id="ARBA00022679"/>
    </source>
</evidence>
<evidence type="ECO:0000256" key="11">
    <source>
        <dbReference type="ARBA" id="ARBA00023264"/>
    </source>
</evidence>
<evidence type="ECO:0000256" key="6">
    <source>
        <dbReference type="ARBA" id="ARBA00022692"/>
    </source>
</evidence>
<feature type="domain" description="Phospholipid/glycerol acyltransferase" evidence="13">
    <location>
        <begin position="21"/>
        <end position="106"/>
    </location>
</feature>
<keyword evidence="12" id="KW-0012">Acyltransferase</keyword>
<organism evidence="14 15">
    <name type="scientific">Kalanchoe fedtschenkoi</name>
    <name type="common">Lavender scallops</name>
    <name type="synonym">South American air plant</name>
    <dbReference type="NCBI Taxonomy" id="63787"/>
    <lineage>
        <taxon>Eukaryota</taxon>
        <taxon>Viridiplantae</taxon>
        <taxon>Streptophyta</taxon>
        <taxon>Embryophyta</taxon>
        <taxon>Tracheophyta</taxon>
        <taxon>Spermatophyta</taxon>
        <taxon>Magnoliopsida</taxon>
        <taxon>eudicotyledons</taxon>
        <taxon>Gunneridae</taxon>
        <taxon>Pentapetalae</taxon>
        <taxon>Saxifragales</taxon>
        <taxon>Crassulaceae</taxon>
        <taxon>Kalanchoe</taxon>
    </lineage>
</organism>
<comment type="subcellular location">
    <subcellularLocation>
        <location evidence="1">Membrane</location>
    </subcellularLocation>
</comment>
<evidence type="ECO:0000256" key="3">
    <source>
        <dbReference type="ARBA" id="ARBA00008655"/>
    </source>
</evidence>
<name>A0A7N0UQE9_KALFE</name>
<dbReference type="CDD" id="cd07991">
    <property type="entry name" value="LPLAT_LPCAT1-like"/>
    <property type="match status" value="1"/>
</dbReference>
<keyword evidence="5" id="KW-0808">Transferase</keyword>
<keyword evidence="8" id="KW-0443">Lipid metabolism</keyword>
<dbReference type="PANTHER" id="PTHR23063:SF54">
    <property type="entry name" value="LYSOPHOSPHOLIPID ACYLTRANSFERASE LPEAT1"/>
    <property type="match status" value="1"/>
</dbReference>
<evidence type="ECO:0000313" key="15">
    <source>
        <dbReference type="Proteomes" id="UP000594263"/>
    </source>
</evidence>
<dbReference type="Gramene" id="Kaladp0076s0187.1.v1.1">
    <property type="protein sequence ID" value="Kaladp0076s0187.1.v1.1"/>
    <property type="gene ID" value="Kaladp0076s0187.v1.1"/>
</dbReference>
<keyword evidence="10" id="KW-0594">Phospholipid biosynthesis</keyword>
<evidence type="ECO:0000256" key="2">
    <source>
        <dbReference type="ARBA" id="ARBA00005189"/>
    </source>
</evidence>
<dbReference type="OMA" id="HRNEHAP"/>
<evidence type="ECO:0000256" key="4">
    <source>
        <dbReference type="ARBA" id="ARBA00022516"/>
    </source>
</evidence>
<keyword evidence="11" id="KW-1208">Phospholipid metabolism</keyword>
<keyword evidence="9" id="KW-0472">Membrane</keyword>
<sequence>MYMNQIFFMSVISPMIANRDNCNFLISTCCITRVSSTTVSASCSLVFCNCNHSAGIVTERVREAHENKDAPMMMLFPEGTTTNGDYLLPFKTGAFLSKTPVLPVILRYPYQRLSPAWDSISGPRHVLFLLCQFVNFMEVTRLPVYHPSELEKDNPKLYADNVRQLMAREGNFVTSDIGLAEKRIYHAALIG</sequence>
<evidence type="ECO:0000313" key="14">
    <source>
        <dbReference type="EnsemblPlants" id="Kaladp0076s0187.1.v1.1"/>
    </source>
</evidence>
<protein>
    <recommendedName>
        <fullName evidence="13">Phospholipid/glycerol acyltransferase domain-containing protein</fullName>
    </recommendedName>
</protein>
<reference evidence="14" key="1">
    <citation type="submission" date="2021-01" db="UniProtKB">
        <authorList>
            <consortium name="EnsemblPlants"/>
        </authorList>
    </citation>
    <scope>IDENTIFICATION</scope>
</reference>
<dbReference type="Pfam" id="PF01553">
    <property type="entry name" value="Acyltransferase"/>
    <property type="match status" value="1"/>
</dbReference>
<comment type="pathway">
    <text evidence="2">Lipid metabolism.</text>
</comment>
<dbReference type="GO" id="GO:0008374">
    <property type="term" value="F:O-acyltransferase activity"/>
    <property type="evidence" value="ECO:0007669"/>
    <property type="project" value="InterPro"/>
</dbReference>
<dbReference type="PANTHER" id="PTHR23063">
    <property type="entry name" value="PHOSPHOLIPID ACYLTRANSFERASE"/>
    <property type="match status" value="1"/>
</dbReference>
<evidence type="ECO:0000256" key="1">
    <source>
        <dbReference type="ARBA" id="ARBA00004370"/>
    </source>
</evidence>
<dbReference type="GO" id="GO:0016020">
    <property type="term" value="C:membrane"/>
    <property type="evidence" value="ECO:0007669"/>
    <property type="project" value="UniProtKB-SubCell"/>
</dbReference>
<dbReference type="InterPro" id="IPR002123">
    <property type="entry name" value="Plipid/glycerol_acylTrfase"/>
</dbReference>
<dbReference type="GO" id="GO:0005783">
    <property type="term" value="C:endoplasmic reticulum"/>
    <property type="evidence" value="ECO:0007669"/>
    <property type="project" value="TreeGrafter"/>
</dbReference>
<proteinExistence type="inferred from homology"/>
<evidence type="ECO:0000256" key="9">
    <source>
        <dbReference type="ARBA" id="ARBA00023136"/>
    </source>
</evidence>
<evidence type="ECO:0000256" key="7">
    <source>
        <dbReference type="ARBA" id="ARBA00022989"/>
    </source>
</evidence>
<keyword evidence="4" id="KW-0444">Lipid biosynthesis</keyword>
<evidence type="ECO:0000256" key="10">
    <source>
        <dbReference type="ARBA" id="ARBA00023209"/>
    </source>
</evidence>
<dbReference type="SUPFAM" id="SSF69593">
    <property type="entry name" value="Glycerol-3-phosphate (1)-acyltransferase"/>
    <property type="match status" value="1"/>
</dbReference>
<comment type="similarity">
    <text evidence="3">Belongs to the 1-acyl-sn-glycerol-3-phosphate acyltransferase family.</text>
</comment>
<evidence type="ECO:0000259" key="13">
    <source>
        <dbReference type="Pfam" id="PF01553"/>
    </source>
</evidence>
<dbReference type="GO" id="GO:0008654">
    <property type="term" value="P:phospholipid biosynthetic process"/>
    <property type="evidence" value="ECO:0007669"/>
    <property type="project" value="UniProtKB-KW"/>
</dbReference>
<dbReference type="Proteomes" id="UP000594263">
    <property type="component" value="Unplaced"/>
</dbReference>
<keyword evidence="7" id="KW-1133">Transmembrane helix</keyword>
<accession>A0A7N0UQE9</accession>
<evidence type="ECO:0000256" key="8">
    <source>
        <dbReference type="ARBA" id="ARBA00023098"/>
    </source>
</evidence>
<dbReference type="InterPro" id="IPR045252">
    <property type="entry name" value="LPCAT1-like"/>
</dbReference>
<keyword evidence="6" id="KW-0812">Transmembrane</keyword>
<keyword evidence="15" id="KW-1185">Reference proteome</keyword>
<dbReference type="GO" id="GO:0071618">
    <property type="term" value="F:lysophosphatidylethanolamine acyltransferase activity"/>
    <property type="evidence" value="ECO:0007669"/>
    <property type="project" value="TreeGrafter"/>
</dbReference>